<evidence type="ECO:0000256" key="11">
    <source>
        <dbReference type="PIRNR" id="PIRNR036692"/>
    </source>
</evidence>
<evidence type="ECO:0000256" key="4">
    <source>
        <dbReference type="ARBA" id="ARBA00022432"/>
    </source>
</evidence>
<comment type="cofactor">
    <cofactor evidence="1 12">
        <name>[4Fe-4S] cluster</name>
        <dbReference type="ChEBI" id="CHEBI:49883"/>
    </cofactor>
</comment>
<evidence type="ECO:0000256" key="10">
    <source>
        <dbReference type="ARBA" id="ARBA00049406"/>
    </source>
</evidence>
<gene>
    <name evidence="14" type="primary">sdhB_2</name>
    <name evidence="14" type="ORF">SK3146_04357</name>
</gene>
<evidence type="ECO:0000313" key="14">
    <source>
        <dbReference type="EMBL" id="UQZ85074.1"/>
    </source>
</evidence>
<dbReference type="Pfam" id="PF03315">
    <property type="entry name" value="SDH_beta"/>
    <property type="match status" value="1"/>
</dbReference>
<proteinExistence type="inferred from homology"/>
<dbReference type="Proteomes" id="UP001057134">
    <property type="component" value="Chromosome"/>
</dbReference>
<reference evidence="14" key="1">
    <citation type="submission" date="2018-02" db="EMBL/GenBank/DDBJ databases">
        <authorList>
            <person name="Kim S.-K."/>
            <person name="Jung H.-I."/>
            <person name="Lee S.-W."/>
        </authorList>
    </citation>
    <scope>NUCLEOTIDE SEQUENCE</scope>
    <source>
        <strain evidence="14">SK3146</strain>
    </source>
</reference>
<dbReference type="SUPFAM" id="SSF143548">
    <property type="entry name" value="Serine metabolism enzymes domain"/>
    <property type="match status" value="1"/>
</dbReference>
<dbReference type="PANTHER" id="PTHR30182:SF12">
    <property type="entry name" value="L-SERINE DEHYDRATASE, BETA CHAIN-RELATED"/>
    <property type="match status" value="1"/>
</dbReference>
<dbReference type="GO" id="GO:0003941">
    <property type="term" value="F:L-serine ammonia-lyase activity"/>
    <property type="evidence" value="ECO:0007669"/>
    <property type="project" value="UniProtKB-EC"/>
</dbReference>
<comment type="catalytic activity">
    <reaction evidence="10 11 12">
        <text>L-serine = pyruvate + NH4(+)</text>
        <dbReference type="Rhea" id="RHEA:19169"/>
        <dbReference type="ChEBI" id="CHEBI:15361"/>
        <dbReference type="ChEBI" id="CHEBI:28938"/>
        <dbReference type="ChEBI" id="CHEBI:33384"/>
        <dbReference type="EC" id="4.3.1.17"/>
    </reaction>
</comment>
<dbReference type="RefSeq" id="WP_249860751.1">
    <property type="nucleotide sequence ID" value="NZ_CP027059.1"/>
</dbReference>
<dbReference type="InterPro" id="IPR045865">
    <property type="entry name" value="ACT-like_dom_sf"/>
</dbReference>
<evidence type="ECO:0000256" key="7">
    <source>
        <dbReference type="ARBA" id="ARBA00023004"/>
    </source>
</evidence>
<evidence type="ECO:0000256" key="5">
    <source>
        <dbReference type="ARBA" id="ARBA00022485"/>
    </source>
</evidence>
<evidence type="ECO:0000256" key="8">
    <source>
        <dbReference type="ARBA" id="ARBA00023014"/>
    </source>
</evidence>
<dbReference type="EMBL" id="CP027059">
    <property type="protein sequence ID" value="UQZ85074.1"/>
    <property type="molecule type" value="Genomic_DNA"/>
</dbReference>
<accession>A0ABY4RRC2</accession>
<keyword evidence="7 11" id="KW-0408">Iron</keyword>
<name>A0ABY4RRC2_9BACL</name>
<evidence type="ECO:0000256" key="1">
    <source>
        <dbReference type="ARBA" id="ARBA00001966"/>
    </source>
</evidence>
<protein>
    <recommendedName>
        <fullName evidence="11">L-serine deaminase</fullName>
    </recommendedName>
</protein>
<evidence type="ECO:0000256" key="3">
    <source>
        <dbReference type="ARBA" id="ARBA00008636"/>
    </source>
</evidence>
<comment type="pathway">
    <text evidence="2 11">Carbohydrate biosynthesis; gluconeogenesis.</text>
</comment>
<keyword evidence="4 11" id="KW-0312">Gluconeogenesis</keyword>
<dbReference type="PIRSF" id="PIRSF036692">
    <property type="entry name" value="SDH_B"/>
    <property type="match status" value="1"/>
</dbReference>
<evidence type="ECO:0000259" key="13">
    <source>
        <dbReference type="PROSITE" id="PS51671"/>
    </source>
</evidence>
<feature type="domain" description="ACT" evidence="13">
    <location>
        <begin position="167"/>
        <end position="244"/>
    </location>
</feature>
<dbReference type="InterPro" id="IPR005131">
    <property type="entry name" value="Ser_deHydtase_bsu"/>
</dbReference>
<evidence type="ECO:0000256" key="9">
    <source>
        <dbReference type="ARBA" id="ARBA00023239"/>
    </source>
</evidence>
<dbReference type="SUPFAM" id="SSF55021">
    <property type="entry name" value="ACT-like"/>
    <property type="match status" value="1"/>
</dbReference>
<dbReference type="InterPro" id="IPR029009">
    <property type="entry name" value="ASB_dom_sf"/>
</dbReference>
<keyword evidence="9 11" id="KW-0456">Lyase</keyword>
<keyword evidence="15" id="KW-1185">Reference proteome</keyword>
<dbReference type="Gene3D" id="3.30.1330.90">
    <property type="entry name" value="D-3-phosphoglycerate dehydrogenase, domain 3"/>
    <property type="match status" value="1"/>
</dbReference>
<keyword evidence="6 11" id="KW-0479">Metal-binding</keyword>
<dbReference type="InterPro" id="IPR051318">
    <property type="entry name" value="Fe-S_L-Ser"/>
</dbReference>
<evidence type="ECO:0000256" key="12">
    <source>
        <dbReference type="RuleBase" id="RU366059"/>
    </source>
</evidence>
<dbReference type="PANTHER" id="PTHR30182">
    <property type="entry name" value="L-SERINE DEHYDRATASE"/>
    <property type="match status" value="1"/>
</dbReference>
<dbReference type="Gene3D" id="3.30.70.260">
    <property type="match status" value="1"/>
</dbReference>
<sequence length="245" mass="26125">MRFKDVFSIIGPAMVGPSSSHTAGAVRLGRVARQLLGCRPERAEVTFYGSFAQTYLGHGTDLAIVGGLLDYDTDDLRIAHSLSHAEAAGIRVELRQGTGPAPAAHPNTARIRCFAPSPSPADGSQTAVSMIDRIEMIDMTGMSVGGGTIEIARVDGFPVRFSAVYFTLVLWHSDRRGLIAEAAGLLYRHNVNICSMETGRKERGGDALTVFETDAPVPDSLLLGMKALAGVRAMRVVNLGDRTGE</sequence>
<comment type="similarity">
    <text evidence="3 11 12">Belongs to the iron-sulfur dependent L-serine dehydratase family.</text>
</comment>
<keyword evidence="5 11" id="KW-0004">4Fe-4S</keyword>
<dbReference type="PROSITE" id="PS51671">
    <property type="entry name" value="ACT"/>
    <property type="match status" value="1"/>
</dbReference>
<dbReference type="Pfam" id="PF01842">
    <property type="entry name" value="ACT"/>
    <property type="match status" value="1"/>
</dbReference>
<dbReference type="NCBIfam" id="TIGR00719">
    <property type="entry name" value="sda_beta"/>
    <property type="match status" value="1"/>
</dbReference>
<evidence type="ECO:0000256" key="6">
    <source>
        <dbReference type="ARBA" id="ARBA00022723"/>
    </source>
</evidence>
<dbReference type="InterPro" id="IPR002912">
    <property type="entry name" value="ACT_dom"/>
</dbReference>
<reference evidence="14" key="2">
    <citation type="journal article" date="2021" name="J Anim Sci Technol">
        <title>Complete genome sequence of Paenibacillus konkukensis sp. nov. SK3146 as a potential probiotic strain.</title>
        <authorList>
            <person name="Jung H.I."/>
            <person name="Park S."/>
            <person name="Niu K.M."/>
            <person name="Lee S.W."/>
            <person name="Kothari D."/>
            <person name="Yi K.J."/>
            <person name="Kim S.K."/>
        </authorList>
    </citation>
    <scope>NUCLEOTIDE SEQUENCE</scope>
    <source>
        <strain evidence="14">SK3146</strain>
    </source>
</reference>
<evidence type="ECO:0000256" key="2">
    <source>
        <dbReference type="ARBA" id="ARBA00004742"/>
    </source>
</evidence>
<organism evidence="14 15">
    <name type="scientific">Paenibacillus konkukensis</name>
    <dbReference type="NCBI Taxonomy" id="2020716"/>
    <lineage>
        <taxon>Bacteria</taxon>
        <taxon>Bacillati</taxon>
        <taxon>Bacillota</taxon>
        <taxon>Bacilli</taxon>
        <taxon>Bacillales</taxon>
        <taxon>Paenibacillaceae</taxon>
        <taxon>Paenibacillus</taxon>
    </lineage>
</organism>
<dbReference type="InterPro" id="IPR004643">
    <property type="entry name" value="Fe-S_L-Ser_bsu"/>
</dbReference>
<keyword evidence="8 11" id="KW-0411">Iron-sulfur</keyword>
<evidence type="ECO:0000313" key="15">
    <source>
        <dbReference type="Proteomes" id="UP001057134"/>
    </source>
</evidence>